<keyword evidence="3" id="KW-1185">Reference proteome</keyword>
<dbReference type="EMBL" id="QURL01000001">
    <property type="protein sequence ID" value="RFC66470.1"/>
    <property type="molecule type" value="Genomic_DNA"/>
</dbReference>
<protein>
    <submittedName>
        <fullName evidence="2">Uncharacterized protein</fullName>
    </submittedName>
</protein>
<accession>A0A371XB81</accession>
<evidence type="ECO:0000313" key="3">
    <source>
        <dbReference type="Proteomes" id="UP000264310"/>
    </source>
</evidence>
<feature type="region of interest" description="Disordered" evidence="1">
    <location>
        <begin position="308"/>
        <end position="329"/>
    </location>
</feature>
<organism evidence="2 3">
    <name type="scientific">Fulvimarina endophytica</name>
    <dbReference type="NCBI Taxonomy" id="2293836"/>
    <lineage>
        <taxon>Bacteria</taxon>
        <taxon>Pseudomonadati</taxon>
        <taxon>Pseudomonadota</taxon>
        <taxon>Alphaproteobacteria</taxon>
        <taxon>Hyphomicrobiales</taxon>
        <taxon>Aurantimonadaceae</taxon>
        <taxon>Fulvimarina</taxon>
    </lineage>
</organism>
<gene>
    <name evidence="2" type="ORF">DYI37_03240</name>
</gene>
<evidence type="ECO:0000256" key="1">
    <source>
        <dbReference type="SAM" id="MobiDB-lite"/>
    </source>
</evidence>
<comment type="caution">
    <text evidence="2">The sequence shown here is derived from an EMBL/GenBank/DDBJ whole genome shotgun (WGS) entry which is preliminary data.</text>
</comment>
<reference evidence="2 3" key="1">
    <citation type="submission" date="2018-08" db="EMBL/GenBank/DDBJ databases">
        <title>Fulvimarina sp. 85, whole genome shotgun sequence.</title>
        <authorList>
            <person name="Tuo L."/>
        </authorList>
    </citation>
    <scope>NUCLEOTIDE SEQUENCE [LARGE SCALE GENOMIC DNA]</scope>
    <source>
        <strain evidence="2 3">85</strain>
    </source>
</reference>
<dbReference type="Proteomes" id="UP000264310">
    <property type="component" value="Unassembled WGS sequence"/>
</dbReference>
<dbReference type="AlphaFoldDB" id="A0A371XB81"/>
<feature type="region of interest" description="Disordered" evidence="1">
    <location>
        <begin position="76"/>
        <end position="101"/>
    </location>
</feature>
<name>A0A371XB81_9HYPH</name>
<proteinExistence type="predicted"/>
<sequence>MTTMDLQSLETLLTARQGIATEAANEHLAEKARHDELAGRHRNEAVWLGRAATRVRGLREYLMDSPATITVRITAEVEDRSEREAPAAEVHEPSGPAEDDRVVAEDEAADGDGNDVDDPVVLPAGVPVAAEPDRAEEHGAADAGHVDAIEAAAPTLTTNEAKAELLDLVGGDTDKMRLVSELIKEAAGEVGVISEVPVEKLPDLITKAKHLISLRLDEQIMREEAEKKANDVSSKDDVFLRTMRSNREIDGICRMKTTEIGELCGVPNGSVGIIIARLVRAGSLKSVMEPAGKAYRVANEDGTFVEAKKPATPSVPAPVTRAGPPTPRAPSQLETQLLDHITLASEKQGGGPVLMDQEWLMKKFGRKEWRALDLAFTALAERGLIVREKSIAGHVTFSLLEPKEVAA</sequence>
<evidence type="ECO:0000313" key="2">
    <source>
        <dbReference type="EMBL" id="RFC66470.1"/>
    </source>
</evidence>